<dbReference type="InterPro" id="IPR059177">
    <property type="entry name" value="GH29D-like_dom"/>
</dbReference>
<reference evidence="5" key="1">
    <citation type="submission" date="2023-04" db="EMBL/GenBank/DDBJ databases">
        <title>Comparative genomic analysis of Cohnella hashimotonis sp. nov., isolated from the International Space Station.</title>
        <authorList>
            <person name="Venkateswaran K."/>
            <person name="Simpson A."/>
        </authorList>
    </citation>
    <scope>NUCLEOTIDE SEQUENCE</scope>
    <source>
        <strain evidence="5">F6_2S_P_1</strain>
    </source>
</reference>
<feature type="domain" description="F5/8 type C" evidence="4">
    <location>
        <begin position="1560"/>
        <end position="1706"/>
    </location>
</feature>
<feature type="domain" description="F5/8 type C" evidence="4">
    <location>
        <begin position="1441"/>
        <end position="1542"/>
    </location>
</feature>
<dbReference type="InterPro" id="IPR000421">
    <property type="entry name" value="FA58C"/>
</dbReference>
<dbReference type="Gene3D" id="2.60.120.200">
    <property type="match status" value="1"/>
</dbReference>
<dbReference type="InterPro" id="IPR006558">
    <property type="entry name" value="LamG-like"/>
</dbReference>
<dbReference type="Pfam" id="PF00754">
    <property type="entry name" value="F5_F8_type_C"/>
    <property type="match status" value="3"/>
</dbReference>
<protein>
    <submittedName>
        <fullName evidence="5">Discoidin domain-containing protein</fullName>
    </submittedName>
</protein>
<dbReference type="Gene3D" id="2.60.120.260">
    <property type="entry name" value="Galactose-binding domain-like"/>
    <property type="match status" value="5"/>
</dbReference>
<dbReference type="InterPro" id="IPR032260">
    <property type="entry name" value="DUF5060"/>
</dbReference>
<dbReference type="PANTHER" id="PTHR37836:SF2">
    <property type="entry name" value="DUF4038 DOMAIN-CONTAINING PROTEIN"/>
    <property type="match status" value="1"/>
</dbReference>
<dbReference type="EMBL" id="JAGRPV010000001">
    <property type="protein sequence ID" value="MDI4643630.1"/>
    <property type="molecule type" value="Genomic_DNA"/>
</dbReference>
<evidence type="ECO:0000256" key="2">
    <source>
        <dbReference type="ARBA" id="ARBA00023157"/>
    </source>
</evidence>
<feature type="region of interest" description="Disordered" evidence="3">
    <location>
        <begin position="35"/>
        <end position="54"/>
    </location>
</feature>
<dbReference type="SMART" id="SM00560">
    <property type="entry name" value="LamGL"/>
    <property type="match status" value="1"/>
</dbReference>
<dbReference type="Gene3D" id="2.60.40.10">
    <property type="entry name" value="Immunoglobulins"/>
    <property type="match status" value="1"/>
</dbReference>
<evidence type="ECO:0000313" key="5">
    <source>
        <dbReference type="EMBL" id="MDI4643630.1"/>
    </source>
</evidence>
<dbReference type="Pfam" id="PF13385">
    <property type="entry name" value="Laminin_G_3"/>
    <property type="match status" value="1"/>
</dbReference>
<dbReference type="PANTHER" id="PTHR37836">
    <property type="entry name" value="LMO1036 PROTEIN"/>
    <property type="match status" value="1"/>
</dbReference>
<gene>
    <name evidence="5" type="ORF">KB449_01605</name>
</gene>
<keyword evidence="2" id="KW-1015">Disulfide bond</keyword>
<accession>A0ABT6TBD5</accession>
<organism evidence="5 6">
    <name type="scientific">Cohnella hashimotonis</name>
    <dbReference type="NCBI Taxonomy" id="2826895"/>
    <lineage>
        <taxon>Bacteria</taxon>
        <taxon>Bacillati</taxon>
        <taxon>Bacillota</taxon>
        <taxon>Bacilli</taxon>
        <taxon>Bacillales</taxon>
        <taxon>Paenibacillaceae</taxon>
        <taxon>Cohnella</taxon>
    </lineage>
</organism>
<dbReference type="Pfam" id="PF16586">
    <property type="entry name" value="DUF5060"/>
    <property type="match status" value="1"/>
</dbReference>
<evidence type="ECO:0000259" key="4">
    <source>
        <dbReference type="PROSITE" id="PS50022"/>
    </source>
</evidence>
<proteinExistence type="predicted"/>
<evidence type="ECO:0000313" key="6">
    <source>
        <dbReference type="Proteomes" id="UP001161691"/>
    </source>
</evidence>
<feature type="compositionally biased region" description="Low complexity" evidence="3">
    <location>
        <begin position="44"/>
        <end position="54"/>
    </location>
</feature>
<dbReference type="RefSeq" id="WP_282906684.1">
    <property type="nucleotide sequence ID" value="NZ_JAGRPV010000001.1"/>
</dbReference>
<evidence type="ECO:0000256" key="1">
    <source>
        <dbReference type="ARBA" id="ARBA00022729"/>
    </source>
</evidence>
<comment type="caution">
    <text evidence="5">The sequence shown here is derived from an EMBL/GenBank/DDBJ whole genome shotgun (WGS) entry which is preliminary data.</text>
</comment>
<dbReference type="SUPFAM" id="SSF49785">
    <property type="entry name" value="Galactose-binding domain-like"/>
    <property type="match status" value="6"/>
</dbReference>
<feature type="domain" description="F5/8 type C" evidence="4">
    <location>
        <begin position="1047"/>
        <end position="1191"/>
    </location>
</feature>
<dbReference type="Gene3D" id="3.20.20.80">
    <property type="entry name" value="Glycosidases"/>
    <property type="match status" value="2"/>
</dbReference>
<feature type="domain" description="F5/8 type C" evidence="4">
    <location>
        <begin position="406"/>
        <end position="548"/>
    </location>
</feature>
<dbReference type="InterPro" id="IPR013320">
    <property type="entry name" value="ConA-like_dom_sf"/>
</dbReference>
<sequence>MSAGFALCFLWNWPNMTSASASGIIQGEWHLSEGSGTSASDASGNHNNGTLNNGTGWSTGKIDSAVGLDGVNDYVSIPDSGTLDGMSALTVSTWINLNQLPTNNYDVVGKNANGNSYRLAVSSTGIGSFVVKTTNNDWYTAGTAATSSTALTPGTWHHLVGAYDGSYVKIYVDGVLQGTGAQAISGSIHNSAASLKFGYGSGTNIDYTKGKVDEVRIYDGALNAVEVRNLYQSYATVWQPAELTFISDASYTNPYKDVDISATFTGPNMESMTVPGYWDGGNVWKIRFSPTVAGTWTYATSSTNTGDSGLHNQSGTIRAGAYTGNQEIYKKGFLKKSGNNRYLTYQDGSPFFWLGDTHWFGLSRESWSSSNDARWSSQFKGMVDKRAEDGFTVYQTNLFVGELGDAGSQGTSNEGGYAWGLEGYAVGASTVDTTGYYKPANKAFDGNANTKWLAKDNTFPQKLYIDLKQNTTLSKVDTEFDYAATWNYIIEGSTDGVNYAVLADHVSGRSGQQATDTTNATVRYVRITITGNSQNAAAAIKEFKVYDSGNHLMNNDHKWDVPNVAFWQDVDRRLNYIADKGMVTALGLDWGRELEPFLENDFKRMSRYVVARYGAYPMTWIHAGEYAYGDDQTWGALAAYTRSIDPYRQITTLHNTADNPNLFRNESWYDIDFLQGAHDARREIAYWKGRYDLTPTVPVLESEIDYESILGIPEYYTREDAYRSFMAGSFGFTYGAEGIWNAVTDWNDAFQTWGKSPRPWYSGIDLPSGSHMKFYKDFLTGIDWASLAPSPTAITWGSGAPASGIRQPYQKANSARTVVVAYLPSWGGEYTGTVNGLSTGDTYTAKWFNTRNGRYTTISSNFSPGAGGTWSIPAQPDGAYDWALLLYATTNRVNQPTASVAGGTFAGAQSITLSSSTSGATIYYTTDGTTPTVNSTSYTGAVTLSEKRTLKAIAVKSGMTQSIVTTEYYDFSGGTVATPAANVASGSYGGSQTVTLASSTSGASIYYTTDGTPPSTASLLYSGPITIDRTGTLRAIAVKSGYTNSEAMEKQYRIRTKDLISKWKDVKASSRLSGNEEANAVDGDIQTWWSPNSSQNEWIEVDLGRPYDISLINLRFKSSAPYFYRIEISGDRSSYTTVVDKSAMNTVGYGTSHDYPIGTTKARYVRLTMVDIYEAKSDGKFALPEISVYGQSVNLLQELAFGSETNIIYGKPVKASSYINNSSSGKNIGDNNATTSWQATTGKFAGEWIEVNFGENRTFNVAKLMEFGNRTSGYRIEYWNGTAWQTAYTGTTIGTANQFKTVRFPEVTGSKARLYFTSGTSQPIIYEFQLFGKTDRTSASSQFSESHISWNAFDGNRSSAWQAAVGSYAGEWIEQDMGVNTTFNTVQLSEYANRTSGYRIEYWNGSAWLTAYTGTTIGDSKTVSFPSVTGSKARIYFTGGSQQPAIYEFEVYNRTYTASSFYNGDNTYAADKAFDENASSAWQAANGQFADQWLEVDMGKDTIFSQVQLSEWDNRTTGYRIEYWDGSAWQTAYTGTTIGSGSTVEFASVVGSKARIYFISGSHQPSIYEFKVLADSRDLSQNASASVSSFSNVNHTAAKAVDRNAGTYWSASSGAFPQWLKLDLGQSRYLTSMQQTFNNNTTWKFKVEVSDDDVNYATWVDNSSTGAAGTNFYYNFEARARYVKLTVIQSSSGDWVTSTEFVVSGR</sequence>
<name>A0ABT6TBD5_9BACL</name>
<dbReference type="SUPFAM" id="SSF49899">
    <property type="entry name" value="Concanavalin A-like lectins/glucanases"/>
    <property type="match status" value="1"/>
</dbReference>
<feature type="domain" description="F5/8 type C" evidence="4">
    <location>
        <begin position="1196"/>
        <end position="1333"/>
    </location>
</feature>
<dbReference type="Pfam" id="PF13290">
    <property type="entry name" value="CHB_HEX_C_1"/>
    <property type="match status" value="2"/>
</dbReference>
<keyword evidence="1" id="KW-0732">Signal</keyword>
<dbReference type="Pfam" id="PF22633">
    <property type="entry name" value="F5_F8_type_C_2"/>
    <property type="match status" value="3"/>
</dbReference>
<dbReference type="Proteomes" id="UP001161691">
    <property type="component" value="Unassembled WGS sequence"/>
</dbReference>
<dbReference type="Pfam" id="PF13204">
    <property type="entry name" value="Apiosidase"/>
    <property type="match status" value="2"/>
</dbReference>
<evidence type="ECO:0000256" key="3">
    <source>
        <dbReference type="SAM" id="MobiDB-lite"/>
    </source>
</evidence>
<keyword evidence="6" id="KW-1185">Reference proteome</keyword>
<dbReference type="InterPro" id="IPR008979">
    <property type="entry name" value="Galactose-bd-like_sf"/>
</dbReference>
<dbReference type="InterPro" id="IPR013783">
    <property type="entry name" value="Ig-like_fold"/>
</dbReference>
<dbReference type="PROSITE" id="PS50022">
    <property type="entry name" value="FA58C_3"/>
    <property type="match status" value="5"/>
</dbReference>
<dbReference type="InterPro" id="IPR025277">
    <property type="entry name" value="Apiosidase-like_cat_dom"/>
</dbReference>